<evidence type="ECO:0000256" key="4">
    <source>
        <dbReference type="ARBA" id="ARBA00023098"/>
    </source>
</evidence>
<protein>
    <submittedName>
        <fullName evidence="8">Uncharacterized protein</fullName>
    </submittedName>
</protein>
<dbReference type="PROSITE" id="PS51393">
    <property type="entry name" value="LIPOXYGENASE_3"/>
    <property type="match status" value="2"/>
</dbReference>
<dbReference type="Pfam" id="PF00305">
    <property type="entry name" value="Lipoxygenase"/>
    <property type="match status" value="2"/>
</dbReference>
<evidence type="ECO:0000259" key="7">
    <source>
        <dbReference type="PROSITE" id="PS51393"/>
    </source>
</evidence>
<feature type="domain" description="Lipoxygenase" evidence="7">
    <location>
        <begin position="221"/>
        <end position="305"/>
    </location>
</feature>
<evidence type="ECO:0000259" key="6">
    <source>
        <dbReference type="PROSITE" id="PS50095"/>
    </source>
</evidence>
<dbReference type="InterPro" id="IPR000907">
    <property type="entry name" value="LipOase"/>
</dbReference>
<dbReference type="Pfam" id="PF01477">
    <property type="entry name" value="PLAT"/>
    <property type="match status" value="1"/>
</dbReference>
<dbReference type="InterPro" id="IPR036226">
    <property type="entry name" value="LipOase_C_sf"/>
</dbReference>
<name>A0ABQ9F8U0_TEGGR</name>
<keyword evidence="4" id="KW-0443">Lipid metabolism</keyword>
<proteinExistence type="predicted"/>
<dbReference type="InterPro" id="IPR036392">
    <property type="entry name" value="PLAT/LH2_dom_sf"/>
</dbReference>
<dbReference type="Proteomes" id="UP001217089">
    <property type="component" value="Unassembled WGS sequence"/>
</dbReference>
<dbReference type="SUPFAM" id="SSF49723">
    <property type="entry name" value="Lipase/lipooxygenase domain (PLAT/LH2 domain)"/>
    <property type="match status" value="1"/>
</dbReference>
<evidence type="ECO:0000256" key="5">
    <source>
        <dbReference type="PROSITE-ProRule" id="PRU00152"/>
    </source>
</evidence>
<dbReference type="PANTHER" id="PTHR11771">
    <property type="entry name" value="LIPOXYGENASE"/>
    <property type="match status" value="1"/>
</dbReference>
<dbReference type="SMART" id="SM00308">
    <property type="entry name" value="LH2"/>
    <property type="match status" value="1"/>
</dbReference>
<sequence>MGRYTISVSTGDRKNAGTDAGVYIKLFDRNGGSTGTLELDNFFKNDFEKGQTDTFIIDNNPTFLEEISSIELWREDKGLADSWFVDSITAQCECSNDVFVFPIHRWIKENKHYIINLLDISLPQFDENGVLRSDALREKRKLYELEEKLPGLPMQVKVLPEDESFSFDYQWDITKQKIGLIATSKIVLLTSGRWDSVDDIRNVYTKEIFVEPRVIRDYDSDVTLGVTEEMLKPFLEGLSLQEALSRKRIFITDFEIMKDLPTREGYVVCAPIGLFFANNKDDLLPIAIQLYQDKANDNPVFLPSDPKYTWQMAKIRALEKLISPDGWINNTMNEGVAGLLELVKRAFADWKLNVQGTLPEDLKERGMLNEDGPVLKNYHFSEDALLLYNIPKNWQVIGKFSNGEMHYQVQFQTRNWGVPGENGKFQTLDDLIITLTCIVYTCSVGHAAANFQQYDMYGYPPAYPAYMAGRPPTNKDPLTEADIMNALPDKPTTLDIMIVTKILSTKGTKSLGDFEVQYIVDPQALKIVEEFKEDLKAAGKTIEQLNNERNRPYEYLVPENIPNAISI</sequence>
<gene>
    <name evidence="8" type="ORF">KUTeg_008309</name>
</gene>
<dbReference type="PROSITE" id="PS50095">
    <property type="entry name" value="PLAT"/>
    <property type="match status" value="1"/>
</dbReference>
<keyword evidence="1" id="KW-0479">Metal-binding</keyword>
<comment type="caution">
    <text evidence="8">The sequence shown here is derived from an EMBL/GenBank/DDBJ whole genome shotgun (WGS) entry which is preliminary data.</text>
</comment>
<dbReference type="SUPFAM" id="SSF48484">
    <property type="entry name" value="Lipoxigenase"/>
    <property type="match status" value="1"/>
</dbReference>
<feature type="domain" description="PLAT" evidence="6">
    <location>
        <begin position="2"/>
        <end position="121"/>
    </location>
</feature>
<dbReference type="InterPro" id="IPR001024">
    <property type="entry name" value="PLAT/LH2_dom"/>
</dbReference>
<dbReference type="EMBL" id="JARBDR010000342">
    <property type="protein sequence ID" value="KAJ8313748.1"/>
    <property type="molecule type" value="Genomic_DNA"/>
</dbReference>
<feature type="domain" description="Lipoxygenase" evidence="7">
    <location>
        <begin position="307"/>
        <end position="567"/>
    </location>
</feature>
<accession>A0ABQ9F8U0</accession>
<comment type="caution">
    <text evidence="5">Lacks conserved residue(s) required for the propagation of feature annotation.</text>
</comment>
<keyword evidence="2" id="KW-0223">Dioxygenase</keyword>
<organism evidence="8 9">
    <name type="scientific">Tegillarca granosa</name>
    <name type="common">Malaysian cockle</name>
    <name type="synonym">Anadara granosa</name>
    <dbReference type="NCBI Taxonomy" id="220873"/>
    <lineage>
        <taxon>Eukaryota</taxon>
        <taxon>Metazoa</taxon>
        <taxon>Spiralia</taxon>
        <taxon>Lophotrochozoa</taxon>
        <taxon>Mollusca</taxon>
        <taxon>Bivalvia</taxon>
        <taxon>Autobranchia</taxon>
        <taxon>Pteriomorphia</taxon>
        <taxon>Arcoida</taxon>
        <taxon>Arcoidea</taxon>
        <taxon>Arcidae</taxon>
        <taxon>Tegillarca</taxon>
    </lineage>
</organism>
<dbReference type="Gene3D" id="1.20.245.10">
    <property type="entry name" value="Lipoxygenase-1, Domain 5"/>
    <property type="match status" value="3"/>
</dbReference>
<dbReference type="Gene3D" id="3.10.450.60">
    <property type="match status" value="1"/>
</dbReference>
<reference evidence="8 9" key="1">
    <citation type="submission" date="2022-12" db="EMBL/GenBank/DDBJ databases">
        <title>Chromosome-level genome of Tegillarca granosa.</title>
        <authorList>
            <person name="Kim J."/>
        </authorList>
    </citation>
    <scope>NUCLEOTIDE SEQUENCE [LARGE SCALE GENOMIC DNA]</scope>
    <source>
        <strain evidence="8">Teg-2019</strain>
        <tissue evidence="8">Adductor muscle</tissue>
    </source>
</reference>
<evidence type="ECO:0000313" key="9">
    <source>
        <dbReference type="Proteomes" id="UP001217089"/>
    </source>
</evidence>
<dbReference type="InterPro" id="IPR013819">
    <property type="entry name" value="LipOase_C"/>
</dbReference>
<dbReference type="Gene3D" id="2.40.180.10">
    <property type="entry name" value="Catalase core domain"/>
    <property type="match status" value="1"/>
</dbReference>
<keyword evidence="3" id="KW-0560">Oxidoreductase</keyword>
<evidence type="ECO:0000256" key="3">
    <source>
        <dbReference type="ARBA" id="ARBA00023002"/>
    </source>
</evidence>
<keyword evidence="9" id="KW-1185">Reference proteome</keyword>
<evidence type="ECO:0000313" key="8">
    <source>
        <dbReference type="EMBL" id="KAJ8313748.1"/>
    </source>
</evidence>
<evidence type="ECO:0000256" key="2">
    <source>
        <dbReference type="ARBA" id="ARBA00022964"/>
    </source>
</evidence>
<evidence type="ECO:0000256" key="1">
    <source>
        <dbReference type="ARBA" id="ARBA00022723"/>
    </source>
</evidence>